<dbReference type="Pfam" id="PF18935">
    <property type="entry name" value="DUF5683"/>
    <property type="match status" value="1"/>
</dbReference>
<gene>
    <name evidence="2" type="ORF">METZ01_LOCUS340561</name>
</gene>
<evidence type="ECO:0000313" key="2">
    <source>
        <dbReference type="EMBL" id="SVC87707.1"/>
    </source>
</evidence>
<dbReference type="AlphaFoldDB" id="A0A382QRW5"/>
<dbReference type="InterPro" id="IPR043738">
    <property type="entry name" value="DUF5683"/>
</dbReference>
<organism evidence="2">
    <name type="scientific">marine metagenome</name>
    <dbReference type="NCBI Taxonomy" id="408172"/>
    <lineage>
        <taxon>unclassified sequences</taxon>
        <taxon>metagenomes</taxon>
        <taxon>ecological metagenomes</taxon>
    </lineage>
</organism>
<name>A0A382QRW5_9ZZZZ</name>
<feature type="domain" description="DUF5683" evidence="1">
    <location>
        <begin position="37"/>
        <end position="79"/>
    </location>
</feature>
<feature type="non-terminal residue" evidence="2">
    <location>
        <position position="94"/>
    </location>
</feature>
<protein>
    <recommendedName>
        <fullName evidence="1">DUF5683 domain-containing protein</fullName>
    </recommendedName>
</protein>
<dbReference type="EMBL" id="UINC01116162">
    <property type="protein sequence ID" value="SVC87707.1"/>
    <property type="molecule type" value="Genomic_DNA"/>
</dbReference>
<sequence length="94" mass="10815">MRKILLFNILLSIGLAQFNPYDLNNYTVQRDSVSIPLPAKAMFKSLLIPGWGQFQNKDYWWKAIIFAGVETLGIISAVNFENKAESIRRDFEAF</sequence>
<accession>A0A382QRW5</accession>
<evidence type="ECO:0000259" key="1">
    <source>
        <dbReference type="Pfam" id="PF18935"/>
    </source>
</evidence>
<proteinExistence type="predicted"/>
<reference evidence="2" key="1">
    <citation type="submission" date="2018-05" db="EMBL/GenBank/DDBJ databases">
        <authorList>
            <person name="Lanie J.A."/>
            <person name="Ng W.-L."/>
            <person name="Kazmierczak K.M."/>
            <person name="Andrzejewski T.M."/>
            <person name="Davidsen T.M."/>
            <person name="Wayne K.J."/>
            <person name="Tettelin H."/>
            <person name="Glass J.I."/>
            <person name="Rusch D."/>
            <person name="Podicherti R."/>
            <person name="Tsui H.-C.T."/>
            <person name="Winkler M.E."/>
        </authorList>
    </citation>
    <scope>NUCLEOTIDE SEQUENCE</scope>
</reference>